<reference evidence="2 3" key="1">
    <citation type="journal article" date="2018" name="Front. Microbiol.">
        <title>Genome-Wide Analysis of Corynespora cassiicola Leaf Fall Disease Putative Effectors.</title>
        <authorList>
            <person name="Lopez D."/>
            <person name="Ribeiro S."/>
            <person name="Label P."/>
            <person name="Fumanal B."/>
            <person name="Venisse J.S."/>
            <person name="Kohler A."/>
            <person name="de Oliveira R.R."/>
            <person name="Labutti K."/>
            <person name="Lipzen A."/>
            <person name="Lail K."/>
            <person name="Bauer D."/>
            <person name="Ohm R.A."/>
            <person name="Barry K.W."/>
            <person name="Spatafora J."/>
            <person name="Grigoriev I.V."/>
            <person name="Martin F.M."/>
            <person name="Pujade-Renaud V."/>
        </authorList>
    </citation>
    <scope>NUCLEOTIDE SEQUENCE [LARGE SCALE GENOMIC DNA]</scope>
    <source>
        <strain evidence="2 3">Philippines</strain>
    </source>
</reference>
<dbReference type="Proteomes" id="UP000240883">
    <property type="component" value="Unassembled WGS sequence"/>
</dbReference>
<dbReference type="AlphaFoldDB" id="A0A2T2N145"/>
<keyword evidence="1" id="KW-0812">Transmembrane</keyword>
<dbReference type="OrthoDB" id="3220769at2759"/>
<evidence type="ECO:0000313" key="2">
    <source>
        <dbReference type="EMBL" id="PSN58768.1"/>
    </source>
</evidence>
<keyword evidence="1" id="KW-1133">Transmembrane helix</keyword>
<dbReference type="EMBL" id="KZ678201">
    <property type="protein sequence ID" value="PSN58768.1"/>
    <property type="molecule type" value="Genomic_DNA"/>
</dbReference>
<organism evidence="2 3">
    <name type="scientific">Corynespora cassiicola Philippines</name>
    <dbReference type="NCBI Taxonomy" id="1448308"/>
    <lineage>
        <taxon>Eukaryota</taxon>
        <taxon>Fungi</taxon>
        <taxon>Dikarya</taxon>
        <taxon>Ascomycota</taxon>
        <taxon>Pezizomycotina</taxon>
        <taxon>Dothideomycetes</taxon>
        <taxon>Pleosporomycetidae</taxon>
        <taxon>Pleosporales</taxon>
        <taxon>Corynesporascaceae</taxon>
        <taxon>Corynespora</taxon>
    </lineage>
</organism>
<accession>A0A2T2N145</accession>
<feature type="transmembrane region" description="Helical" evidence="1">
    <location>
        <begin position="21"/>
        <end position="42"/>
    </location>
</feature>
<dbReference type="STRING" id="1448308.A0A2T2N145"/>
<feature type="transmembrane region" description="Helical" evidence="1">
    <location>
        <begin position="391"/>
        <end position="410"/>
    </location>
</feature>
<name>A0A2T2N145_CORCC</name>
<evidence type="ECO:0000256" key="1">
    <source>
        <dbReference type="SAM" id="Phobius"/>
    </source>
</evidence>
<sequence length="457" mass="51785">MAAMSSYKSVFSYNITRPYPFQWFTPVVVILGILAAVLFSFMNLATSGYDMVTAATSNPNMTITNVTYFQNWPSFFTSKIRPKCEPQALAANREYYTNNTALSYRLESLSYDNAMGLSKYPDTPYLNNPLRDCKIFQIEYYYEQDERLAQGWTVSVRAYISCAVDTEVGRMWLKMSTTYGSGSEVTSSHLNPDEESKASLWWGGSLLFWYQEKVKHDINHAAARFMNSSGDFPMKKGTVIFFPLLRITDSDQYKSNTSWLEDKPLCTIFPNPESAEIVHLWDCDSNERYPYNLFHDIGLDAGMLAKAFYSTVMADLGQASVNVLDNRDLLEYFTESFSYFSTFIKTVNIGNLAKGPYASANASRWNLVISPSVLSTTYLCQVPQLKSTGSLIFSVLIANLVLLQALWKFFNFFASFFMLRKYPEANSCLGCQNIKKSTESGVELGEYSPLVQEGNLK</sequence>
<evidence type="ECO:0000313" key="3">
    <source>
        <dbReference type="Proteomes" id="UP000240883"/>
    </source>
</evidence>
<gene>
    <name evidence="2" type="ORF">BS50DRAFT_368049</name>
</gene>
<keyword evidence="3" id="KW-1185">Reference proteome</keyword>
<keyword evidence="1" id="KW-0472">Membrane</keyword>
<protein>
    <submittedName>
        <fullName evidence="2">Uncharacterized protein</fullName>
    </submittedName>
</protein>
<proteinExistence type="predicted"/>